<keyword evidence="3" id="KW-1185">Reference proteome</keyword>
<evidence type="ECO:0000256" key="1">
    <source>
        <dbReference type="SAM" id="Phobius"/>
    </source>
</evidence>
<evidence type="ECO:0000313" key="3">
    <source>
        <dbReference type="Proteomes" id="UP000272942"/>
    </source>
</evidence>
<name>A0A183ADW2_9TREM</name>
<dbReference type="SUPFAM" id="SSF52540">
    <property type="entry name" value="P-loop containing nucleoside triphosphate hydrolases"/>
    <property type="match status" value="1"/>
</dbReference>
<keyword evidence="1" id="KW-1133">Transmembrane helix</keyword>
<dbReference type="PANTHER" id="PTHR36978:SF4">
    <property type="entry name" value="P-LOOP CONTAINING NUCLEOSIDE TRIPHOSPHATE HYDROLASE PROTEIN"/>
    <property type="match status" value="1"/>
</dbReference>
<gene>
    <name evidence="2" type="ORF">ECPE_LOCUS5147</name>
</gene>
<dbReference type="InterPro" id="IPR040632">
    <property type="entry name" value="Sulfotransfer_4"/>
</dbReference>
<dbReference type="AlphaFoldDB" id="A0A183ADW2"/>
<evidence type="ECO:0000313" key="2">
    <source>
        <dbReference type="EMBL" id="VDP74673.1"/>
    </source>
</evidence>
<dbReference type="Pfam" id="PF17784">
    <property type="entry name" value="Sulfotransfer_4"/>
    <property type="match status" value="1"/>
</dbReference>
<reference evidence="2 3" key="2">
    <citation type="submission" date="2018-11" db="EMBL/GenBank/DDBJ databases">
        <authorList>
            <consortium name="Pathogen Informatics"/>
        </authorList>
    </citation>
    <scope>NUCLEOTIDE SEQUENCE [LARGE SCALE GENOMIC DNA]</scope>
    <source>
        <strain evidence="2 3">Egypt</strain>
    </source>
</reference>
<dbReference type="PANTHER" id="PTHR36978">
    <property type="entry name" value="P-LOOP CONTAINING NUCLEOTIDE TRIPHOSPHATE HYDROLASE"/>
    <property type="match status" value="1"/>
</dbReference>
<evidence type="ECO:0000313" key="4">
    <source>
        <dbReference type="WBParaSite" id="ECPE_0000515901-mRNA-1"/>
    </source>
</evidence>
<dbReference type="Proteomes" id="UP000272942">
    <property type="component" value="Unassembled WGS sequence"/>
</dbReference>
<feature type="transmembrane region" description="Helical" evidence="1">
    <location>
        <begin position="242"/>
        <end position="260"/>
    </location>
</feature>
<keyword evidence="1" id="KW-0812">Transmembrane</keyword>
<accession>A0A183ADW2</accession>
<dbReference type="OrthoDB" id="272681at2759"/>
<dbReference type="InterPro" id="IPR027417">
    <property type="entry name" value="P-loop_NTPase"/>
</dbReference>
<sequence length="261" mass="29851">MLELDSGSDTHISTPVFVVGLVKTGTACVKLALEQIRSSDQCLHLDNFITSTYADVDAWIQVVQESDKIIRQEQLRTLLTRYNMAAGVPITSLVEDLLEMYPTAKFILTVRSAETWLATCRSTVLPKHSNGIRQTLLNTLGDRIGLGKLEKLYQLILRRNLGQTTDFNDDNQLLQAYVRWNENIEQLIPKHRLLVFHVKQGWKPLCQFLQVPVPIASPFPEFRQQKWLLKWNKTLTSNMKHLIVCCTAYALFGIVALSWIR</sequence>
<keyword evidence="1" id="KW-0472">Membrane</keyword>
<dbReference type="Gene3D" id="3.40.50.300">
    <property type="entry name" value="P-loop containing nucleotide triphosphate hydrolases"/>
    <property type="match status" value="1"/>
</dbReference>
<dbReference type="EMBL" id="UZAN01041991">
    <property type="protein sequence ID" value="VDP74673.1"/>
    <property type="molecule type" value="Genomic_DNA"/>
</dbReference>
<organism evidence="4">
    <name type="scientific">Echinostoma caproni</name>
    <dbReference type="NCBI Taxonomy" id="27848"/>
    <lineage>
        <taxon>Eukaryota</taxon>
        <taxon>Metazoa</taxon>
        <taxon>Spiralia</taxon>
        <taxon>Lophotrochozoa</taxon>
        <taxon>Platyhelminthes</taxon>
        <taxon>Trematoda</taxon>
        <taxon>Digenea</taxon>
        <taxon>Plagiorchiida</taxon>
        <taxon>Echinostomata</taxon>
        <taxon>Echinostomatoidea</taxon>
        <taxon>Echinostomatidae</taxon>
        <taxon>Echinostoma</taxon>
    </lineage>
</organism>
<reference evidence="4" key="1">
    <citation type="submission" date="2016-06" db="UniProtKB">
        <authorList>
            <consortium name="WormBaseParasite"/>
        </authorList>
    </citation>
    <scope>IDENTIFICATION</scope>
</reference>
<dbReference type="WBParaSite" id="ECPE_0000515901-mRNA-1">
    <property type="protein sequence ID" value="ECPE_0000515901-mRNA-1"/>
    <property type="gene ID" value="ECPE_0000515901"/>
</dbReference>
<protein>
    <submittedName>
        <fullName evidence="4">NAD dependent epimerase/dehydratase</fullName>
    </submittedName>
</protein>
<proteinExistence type="predicted"/>